<dbReference type="Proteomes" id="UP000308382">
    <property type="component" value="Unassembled WGS sequence"/>
</dbReference>
<dbReference type="RefSeq" id="WP_138258843.1">
    <property type="nucleotide sequence ID" value="NZ_VBUK01000008.1"/>
</dbReference>
<comment type="caution">
    <text evidence="2">The sequence shown here is derived from an EMBL/GenBank/DDBJ whole genome shotgun (WGS) entry which is preliminary data.</text>
</comment>
<dbReference type="OrthoDB" id="9779263at2"/>
<dbReference type="SUPFAM" id="SSF53448">
    <property type="entry name" value="Nucleotide-diphospho-sugar transferases"/>
    <property type="match status" value="1"/>
</dbReference>
<name>A0A5R8M2S2_9FLAO</name>
<dbReference type="PANTHER" id="PTHR43777:SF1">
    <property type="entry name" value="MOLYBDENUM COFACTOR CYTIDYLYLTRANSFERASE"/>
    <property type="match status" value="1"/>
</dbReference>
<dbReference type="InterPro" id="IPR025877">
    <property type="entry name" value="MobA-like_NTP_Trfase"/>
</dbReference>
<evidence type="ECO:0000313" key="3">
    <source>
        <dbReference type="Proteomes" id="UP000308382"/>
    </source>
</evidence>
<dbReference type="AlphaFoldDB" id="A0A5R8M2S2"/>
<dbReference type="Gene3D" id="3.90.550.10">
    <property type="entry name" value="Spore Coat Polysaccharide Biosynthesis Protein SpsA, Chain A"/>
    <property type="match status" value="1"/>
</dbReference>
<reference evidence="2 3" key="1">
    <citation type="journal article" date="2017" name="Int. J. Syst. Evol. Microbiol.">
        <title>Maripseudobacter aurantiacus gen. nov., sp. nov., a novel member of the family Flavobacteriaceae isolated from a sedimentation basin.</title>
        <authorList>
            <person name="Chen C."/>
            <person name="Su Y."/>
            <person name="Tao T."/>
            <person name="Fu G."/>
            <person name="Zhang C."/>
            <person name="Sun C."/>
            <person name="Zhang X."/>
            <person name="Wu M."/>
        </authorList>
    </citation>
    <scope>NUCLEOTIDE SEQUENCE [LARGE SCALE GENOMIC DNA]</scope>
    <source>
        <strain evidence="3">CDA4</strain>
    </source>
</reference>
<keyword evidence="2" id="KW-0808">Transferase</keyword>
<accession>A0A5R8M2S2</accession>
<dbReference type="CDD" id="cd04182">
    <property type="entry name" value="GT_2_like_f"/>
    <property type="match status" value="1"/>
</dbReference>
<evidence type="ECO:0000259" key="1">
    <source>
        <dbReference type="Pfam" id="PF12804"/>
    </source>
</evidence>
<keyword evidence="3" id="KW-1185">Reference proteome</keyword>
<dbReference type="Pfam" id="PF12804">
    <property type="entry name" value="NTP_transf_3"/>
    <property type="match status" value="1"/>
</dbReference>
<dbReference type="InterPro" id="IPR029044">
    <property type="entry name" value="Nucleotide-diphossugar_trans"/>
</dbReference>
<dbReference type="GO" id="GO:0016779">
    <property type="term" value="F:nucleotidyltransferase activity"/>
    <property type="evidence" value="ECO:0007669"/>
    <property type="project" value="UniProtKB-ARBA"/>
</dbReference>
<sequence length="205" mass="22504">MKSVQNIGVVVLAAGKSGRMQDIKQLLPWKGTFLLQYVLNRVMELEAKRIVVVLGANAQKIKSSLKTDPSTTDIIENATWEKGLGNSIAAGVRYLRETYSPLDGVLICLADQPLVTPDYLNRILLEFSTQNVSIVASNYGKKMGVPAIFGPDLYDALLKLDSDYGARDILDSHTSITLGLDAQGLLADIDTPEAYQKIYNENHHP</sequence>
<evidence type="ECO:0000313" key="2">
    <source>
        <dbReference type="EMBL" id="TLF43957.1"/>
    </source>
</evidence>
<protein>
    <submittedName>
        <fullName evidence="2">Nucleotidyltransferase family protein</fullName>
    </submittedName>
</protein>
<dbReference type="PANTHER" id="PTHR43777">
    <property type="entry name" value="MOLYBDENUM COFACTOR CYTIDYLYLTRANSFERASE"/>
    <property type="match status" value="1"/>
</dbReference>
<dbReference type="EMBL" id="VBUK01000008">
    <property type="protein sequence ID" value="TLF43957.1"/>
    <property type="molecule type" value="Genomic_DNA"/>
</dbReference>
<proteinExistence type="predicted"/>
<gene>
    <name evidence="2" type="ORF">FEK29_12835</name>
</gene>
<feature type="domain" description="MobA-like NTP transferase" evidence="1">
    <location>
        <begin position="9"/>
        <end position="173"/>
    </location>
</feature>
<organism evidence="2 3">
    <name type="scientific">Maribacter aurantiacus</name>
    <dbReference type="NCBI Taxonomy" id="1882343"/>
    <lineage>
        <taxon>Bacteria</taxon>
        <taxon>Pseudomonadati</taxon>
        <taxon>Bacteroidota</taxon>
        <taxon>Flavobacteriia</taxon>
        <taxon>Flavobacteriales</taxon>
        <taxon>Flavobacteriaceae</taxon>
        <taxon>Maribacter</taxon>
    </lineage>
</organism>